<evidence type="ECO:0000313" key="1">
    <source>
        <dbReference type="EMBL" id="MFD2201467.1"/>
    </source>
</evidence>
<dbReference type="RefSeq" id="WP_380801396.1">
    <property type="nucleotide sequence ID" value="NZ_JBHUIV010000011.1"/>
</dbReference>
<dbReference type="Proteomes" id="UP001597414">
    <property type="component" value="Unassembled WGS sequence"/>
</dbReference>
<sequence>MRDNIQSTMEFLKQDFELPLVKEKLTEEKLIQLLTPIVSKMLDREFEKLLNICYRVDLGENRLKAILHESPPENMAMELATALVKRQVQKIEIRQKYSK</sequence>
<comment type="caution">
    <text evidence="1">The sequence shown here is derived from an EMBL/GenBank/DDBJ whole genome shotgun (WGS) entry which is preliminary data.</text>
</comment>
<dbReference type="EMBL" id="JBHUIV010000011">
    <property type="protein sequence ID" value="MFD2201467.1"/>
    <property type="molecule type" value="Genomic_DNA"/>
</dbReference>
<name>A0ABW5B5Q5_9BACT</name>
<gene>
    <name evidence="1" type="ORF">ACFSKV_07805</name>
</gene>
<accession>A0ABW5B5Q5</accession>
<proteinExistence type="predicted"/>
<reference evidence="2" key="1">
    <citation type="journal article" date="2019" name="Int. J. Syst. Evol. Microbiol.">
        <title>The Global Catalogue of Microorganisms (GCM) 10K type strain sequencing project: providing services to taxonomists for standard genome sequencing and annotation.</title>
        <authorList>
            <consortium name="The Broad Institute Genomics Platform"/>
            <consortium name="The Broad Institute Genome Sequencing Center for Infectious Disease"/>
            <person name="Wu L."/>
            <person name="Ma J."/>
        </authorList>
    </citation>
    <scope>NUCLEOTIDE SEQUENCE [LARGE SCALE GENOMIC DNA]</scope>
    <source>
        <strain evidence="2">KCTC 19812</strain>
    </source>
</reference>
<protein>
    <submittedName>
        <fullName evidence="1">Uncharacterized protein</fullName>
    </submittedName>
</protein>
<keyword evidence="2" id="KW-1185">Reference proteome</keyword>
<evidence type="ECO:0000313" key="2">
    <source>
        <dbReference type="Proteomes" id="UP001597414"/>
    </source>
</evidence>
<organism evidence="1 2">
    <name type="scientific">Shivajiella indica</name>
    <dbReference type="NCBI Taxonomy" id="872115"/>
    <lineage>
        <taxon>Bacteria</taxon>
        <taxon>Pseudomonadati</taxon>
        <taxon>Bacteroidota</taxon>
        <taxon>Cytophagia</taxon>
        <taxon>Cytophagales</taxon>
        <taxon>Cyclobacteriaceae</taxon>
        <taxon>Shivajiella</taxon>
    </lineage>
</organism>